<dbReference type="EMBL" id="CP093350">
    <property type="protein sequence ID" value="WOH11379.1"/>
    <property type="molecule type" value="Genomic_DNA"/>
</dbReference>
<proteinExistence type="predicted"/>
<accession>A0A175YL97</accession>
<dbReference type="Gramene" id="KZM84137">
    <property type="protein sequence ID" value="KZM84137"/>
    <property type="gene ID" value="DCAR_028316"/>
</dbReference>
<reference evidence="3" key="2">
    <citation type="submission" date="2022-03" db="EMBL/GenBank/DDBJ databases">
        <title>Draft title - Genomic analysis of global carrot germplasm unveils the trajectory of domestication and the origin of high carotenoid orange carrot.</title>
        <authorList>
            <person name="Iorizzo M."/>
            <person name="Ellison S."/>
            <person name="Senalik D."/>
            <person name="Macko-Podgorni A."/>
            <person name="Grzebelus D."/>
            <person name="Bostan H."/>
            <person name="Rolling W."/>
            <person name="Curaba J."/>
            <person name="Simon P."/>
        </authorList>
    </citation>
    <scope>NUCLEOTIDE SEQUENCE</scope>
    <source>
        <tissue evidence="3">Leaf</tissue>
    </source>
</reference>
<feature type="region of interest" description="Disordered" evidence="1">
    <location>
        <begin position="119"/>
        <end position="165"/>
    </location>
</feature>
<name>A0A175YL97_DAUCS</name>
<protein>
    <submittedName>
        <fullName evidence="2">Uncharacterized protein</fullName>
    </submittedName>
</protein>
<evidence type="ECO:0000256" key="1">
    <source>
        <dbReference type="SAM" id="MobiDB-lite"/>
    </source>
</evidence>
<dbReference type="Proteomes" id="UP000077755">
    <property type="component" value="Chromosome 8"/>
</dbReference>
<feature type="region of interest" description="Disordered" evidence="1">
    <location>
        <begin position="45"/>
        <end position="68"/>
    </location>
</feature>
<sequence length="299" mass="33730">MCDNKVLRFFWRASVIEVKVDIDKCNIMDVVIDYEDAAKKRGDAQVFEPGPSKIKGKKAKKTPKRQPKTIAKSTNVTLPAPITPRTAFKSLPVRKSPRFFPIQTNAATARPTVVTEHRLLNKKVPKTTARRKGFSTSQVDDSAGQMGNEENANEEEVNADRVESSKKRKSIKRKVSFDDFDEQASDGDTSDHDLDRVETSSDDEQDDDSYFERLYKNGEMYDAKEFGKIQLRPWMLFMDKAHLKSVVRDYCIQEGFAIVVDAAHNIRVRDQSYAAKAAKALKDTATQASQTNTTHCTPS</sequence>
<keyword evidence="4" id="KW-1185">Reference proteome</keyword>
<evidence type="ECO:0000313" key="3">
    <source>
        <dbReference type="EMBL" id="WOH11379.1"/>
    </source>
</evidence>
<evidence type="ECO:0000313" key="4">
    <source>
        <dbReference type="Proteomes" id="UP000077755"/>
    </source>
</evidence>
<gene>
    <name evidence="2" type="ORF">DCAR_028316</name>
    <name evidence="3" type="ORF">DCAR_0830862</name>
</gene>
<feature type="region of interest" description="Disordered" evidence="1">
    <location>
        <begin position="179"/>
        <end position="206"/>
    </location>
</feature>
<dbReference type="EMBL" id="LNRQ01000008">
    <property type="protein sequence ID" value="KZM84137.1"/>
    <property type="molecule type" value="Genomic_DNA"/>
</dbReference>
<organism evidence="2">
    <name type="scientific">Daucus carota subsp. sativus</name>
    <name type="common">Carrot</name>
    <dbReference type="NCBI Taxonomy" id="79200"/>
    <lineage>
        <taxon>Eukaryota</taxon>
        <taxon>Viridiplantae</taxon>
        <taxon>Streptophyta</taxon>
        <taxon>Embryophyta</taxon>
        <taxon>Tracheophyta</taxon>
        <taxon>Spermatophyta</taxon>
        <taxon>Magnoliopsida</taxon>
        <taxon>eudicotyledons</taxon>
        <taxon>Gunneridae</taxon>
        <taxon>Pentapetalae</taxon>
        <taxon>asterids</taxon>
        <taxon>campanulids</taxon>
        <taxon>Apiales</taxon>
        <taxon>Apiaceae</taxon>
        <taxon>Apioideae</taxon>
        <taxon>Scandiceae</taxon>
        <taxon>Daucinae</taxon>
        <taxon>Daucus</taxon>
        <taxon>Daucus sect. Daucus</taxon>
    </lineage>
</organism>
<feature type="compositionally biased region" description="Basic residues" evidence="1">
    <location>
        <begin position="54"/>
        <end position="67"/>
    </location>
</feature>
<feature type="compositionally biased region" description="Basic and acidic residues" evidence="1">
    <location>
        <begin position="189"/>
        <end position="199"/>
    </location>
</feature>
<reference evidence="2" key="1">
    <citation type="journal article" date="2016" name="Nat. Genet.">
        <title>A high-quality carrot genome assembly provides new insights into carotenoid accumulation and asterid genome evolution.</title>
        <authorList>
            <person name="Iorizzo M."/>
            <person name="Ellison S."/>
            <person name="Senalik D."/>
            <person name="Zeng P."/>
            <person name="Satapoomin P."/>
            <person name="Huang J."/>
            <person name="Bowman M."/>
            <person name="Iovene M."/>
            <person name="Sanseverino W."/>
            <person name="Cavagnaro P."/>
            <person name="Yildiz M."/>
            <person name="Macko-Podgorni A."/>
            <person name="Moranska E."/>
            <person name="Grzebelus E."/>
            <person name="Grzebelus D."/>
            <person name="Ashrafi H."/>
            <person name="Zheng Z."/>
            <person name="Cheng S."/>
            <person name="Spooner D."/>
            <person name="Van Deynze A."/>
            <person name="Simon P."/>
        </authorList>
    </citation>
    <scope>NUCLEOTIDE SEQUENCE [LARGE SCALE GENOMIC DNA]</scope>
    <source>
        <tissue evidence="2">Leaf</tissue>
    </source>
</reference>
<feature type="compositionally biased region" description="Basic residues" evidence="1">
    <location>
        <begin position="120"/>
        <end position="133"/>
    </location>
</feature>
<evidence type="ECO:0000313" key="2">
    <source>
        <dbReference type="EMBL" id="KZM84137.1"/>
    </source>
</evidence>
<dbReference type="AlphaFoldDB" id="A0A175YL97"/>